<dbReference type="SUPFAM" id="SSF81301">
    <property type="entry name" value="Nucleotidyltransferase"/>
    <property type="match status" value="1"/>
</dbReference>
<keyword evidence="12" id="KW-1185">Reference proteome</keyword>
<dbReference type="OrthoDB" id="2274644at2759"/>
<organism evidence="10">
    <name type="scientific">Guillardia theta (strain CCMP2712)</name>
    <name type="common">Cryptophyte</name>
    <dbReference type="NCBI Taxonomy" id="905079"/>
    <lineage>
        <taxon>Eukaryota</taxon>
        <taxon>Cryptophyceae</taxon>
        <taxon>Pyrenomonadales</taxon>
        <taxon>Geminigeraceae</taxon>
        <taxon>Guillardia</taxon>
    </lineage>
</organism>
<reference evidence="10 12" key="1">
    <citation type="journal article" date="2012" name="Nature">
        <title>Algal genomes reveal evolutionary mosaicism and the fate of nucleomorphs.</title>
        <authorList>
            <consortium name="DOE Joint Genome Institute"/>
            <person name="Curtis B.A."/>
            <person name="Tanifuji G."/>
            <person name="Burki F."/>
            <person name="Gruber A."/>
            <person name="Irimia M."/>
            <person name="Maruyama S."/>
            <person name="Arias M.C."/>
            <person name="Ball S.G."/>
            <person name="Gile G.H."/>
            <person name="Hirakawa Y."/>
            <person name="Hopkins J.F."/>
            <person name="Kuo A."/>
            <person name="Rensing S.A."/>
            <person name="Schmutz J."/>
            <person name="Symeonidi A."/>
            <person name="Elias M."/>
            <person name="Eveleigh R.J."/>
            <person name="Herman E.K."/>
            <person name="Klute M.J."/>
            <person name="Nakayama T."/>
            <person name="Obornik M."/>
            <person name="Reyes-Prieto A."/>
            <person name="Armbrust E.V."/>
            <person name="Aves S.J."/>
            <person name="Beiko R.G."/>
            <person name="Coutinho P."/>
            <person name="Dacks J.B."/>
            <person name="Durnford D.G."/>
            <person name="Fast N.M."/>
            <person name="Green B.R."/>
            <person name="Grisdale C.J."/>
            <person name="Hempel F."/>
            <person name="Henrissat B."/>
            <person name="Hoppner M.P."/>
            <person name="Ishida K."/>
            <person name="Kim E."/>
            <person name="Koreny L."/>
            <person name="Kroth P.G."/>
            <person name="Liu Y."/>
            <person name="Malik S.B."/>
            <person name="Maier U.G."/>
            <person name="McRose D."/>
            <person name="Mock T."/>
            <person name="Neilson J.A."/>
            <person name="Onodera N.T."/>
            <person name="Poole A.M."/>
            <person name="Pritham E.J."/>
            <person name="Richards T.A."/>
            <person name="Rocap G."/>
            <person name="Roy S.W."/>
            <person name="Sarai C."/>
            <person name="Schaack S."/>
            <person name="Shirato S."/>
            <person name="Slamovits C.H."/>
            <person name="Spencer D.F."/>
            <person name="Suzuki S."/>
            <person name="Worden A.Z."/>
            <person name="Zauner S."/>
            <person name="Barry K."/>
            <person name="Bell C."/>
            <person name="Bharti A.K."/>
            <person name="Crow J.A."/>
            <person name="Grimwood J."/>
            <person name="Kramer R."/>
            <person name="Lindquist E."/>
            <person name="Lucas S."/>
            <person name="Salamov A."/>
            <person name="McFadden G.I."/>
            <person name="Lane C.E."/>
            <person name="Keeling P.J."/>
            <person name="Gray M.W."/>
            <person name="Grigoriev I.V."/>
            <person name="Archibald J.M."/>
        </authorList>
    </citation>
    <scope>NUCLEOTIDE SEQUENCE</scope>
    <source>
        <strain evidence="10 12">CCMP2712</strain>
    </source>
</reference>
<dbReference type="GO" id="GO:0016779">
    <property type="term" value="F:nucleotidyltransferase activity"/>
    <property type="evidence" value="ECO:0007669"/>
    <property type="project" value="TreeGrafter"/>
</dbReference>
<dbReference type="InterPro" id="IPR043519">
    <property type="entry name" value="NT_sf"/>
</dbReference>
<feature type="domain" description="PAP-associated" evidence="8">
    <location>
        <begin position="168"/>
        <end position="221"/>
    </location>
</feature>
<evidence type="ECO:0000256" key="4">
    <source>
        <dbReference type="ARBA" id="ARBA00022490"/>
    </source>
</evidence>
<accession>L1J8C1</accession>
<dbReference type="RefSeq" id="XP_005831329.1">
    <property type="nucleotide sequence ID" value="XM_005831272.1"/>
</dbReference>
<evidence type="ECO:0000256" key="7">
    <source>
        <dbReference type="ARBA" id="ARBA00022842"/>
    </source>
</evidence>
<evidence type="ECO:0000256" key="3">
    <source>
        <dbReference type="ARBA" id="ARBA00004496"/>
    </source>
</evidence>
<dbReference type="AlphaFoldDB" id="L1J8C1"/>
<dbReference type="Proteomes" id="UP000011087">
    <property type="component" value="Unassembled WGS sequence"/>
</dbReference>
<dbReference type="eggNOG" id="KOG2277">
    <property type="taxonomic scope" value="Eukaryota"/>
</dbReference>
<reference evidence="12" key="2">
    <citation type="submission" date="2012-11" db="EMBL/GenBank/DDBJ databases">
        <authorList>
            <person name="Kuo A."/>
            <person name="Curtis B.A."/>
            <person name="Tanifuji G."/>
            <person name="Burki F."/>
            <person name="Gruber A."/>
            <person name="Irimia M."/>
            <person name="Maruyama S."/>
            <person name="Arias M.C."/>
            <person name="Ball S.G."/>
            <person name="Gile G.H."/>
            <person name="Hirakawa Y."/>
            <person name="Hopkins J.F."/>
            <person name="Rensing S.A."/>
            <person name="Schmutz J."/>
            <person name="Symeonidi A."/>
            <person name="Elias M."/>
            <person name="Eveleigh R.J."/>
            <person name="Herman E.K."/>
            <person name="Klute M.J."/>
            <person name="Nakayama T."/>
            <person name="Obornik M."/>
            <person name="Reyes-Prieto A."/>
            <person name="Armbrust E.V."/>
            <person name="Aves S.J."/>
            <person name="Beiko R.G."/>
            <person name="Coutinho P."/>
            <person name="Dacks J.B."/>
            <person name="Durnford D.G."/>
            <person name="Fast N.M."/>
            <person name="Green B.R."/>
            <person name="Grisdale C."/>
            <person name="Hempe F."/>
            <person name="Henrissat B."/>
            <person name="Hoppner M.P."/>
            <person name="Ishida K.-I."/>
            <person name="Kim E."/>
            <person name="Koreny L."/>
            <person name="Kroth P.G."/>
            <person name="Liu Y."/>
            <person name="Malik S.-B."/>
            <person name="Maier U.G."/>
            <person name="McRose D."/>
            <person name="Mock T."/>
            <person name="Neilson J.A."/>
            <person name="Onodera N.T."/>
            <person name="Poole A.M."/>
            <person name="Pritham E.J."/>
            <person name="Richards T.A."/>
            <person name="Rocap G."/>
            <person name="Roy S.W."/>
            <person name="Sarai C."/>
            <person name="Schaack S."/>
            <person name="Shirato S."/>
            <person name="Slamovits C.H."/>
            <person name="Spencer D.F."/>
            <person name="Suzuki S."/>
            <person name="Worden A.Z."/>
            <person name="Zauner S."/>
            <person name="Barry K."/>
            <person name="Bell C."/>
            <person name="Bharti A.K."/>
            <person name="Crow J.A."/>
            <person name="Grimwood J."/>
            <person name="Kramer R."/>
            <person name="Lindquist E."/>
            <person name="Lucas S."/>
            <person name="Salamov A."/>
            <person name="McFadden G.I."/>
            <person name="Lane C.E."/>
            <person name="Keeling P.J."/>
            <person name="Gray M.W."/>
            <person name="Grigoriev I.V."/>
            <person name="Archibald J.M."/>
        </authorList>
    </citation>
    <scope>NUCLEOTIDE SEQUENCE</scope>
    <source>
        <strain evidence="12">CCMP2712</strain>
    </source>
</reference>
<dbReference type="EnsemblProtists" id="EKX44349">
    <property type="protein sequence ID" value="EKX44349"/>
    <property type="gene ID" value="GUITHDRAFT_139887"/>
</dbReference>
<dbReference type="PANTHER" id="PTHR12271">
    <property type="entry name" value="POLY A POLYMERASE CID PAP -RELATED"/>
    <property type="match status" value="1"/>
</dbReference>
<dbReference type="Pfam" id="PF03828">
    <property type="entry name" value="PAP_assoc"/>
    <property type="match status" value="1"/>
</dbReference>
<dbReference type="KEGG" id="gtt:GUITHDRAFT_139887"/>
<dbReference type="Pfam" id="PF22600">
    <property type="entry name" value="MTPAP-like_central"/>
    <property type="match status" value="1"/>
</dbReference>
<evidence type="ECO:0000313" key="12">
    <source>
        <dbReference type="Proteomes" id="UP000011087"/>
    </source>
</evidence>
<keyword evidence="4" id="KW-0963">Cytoplasm</keyword>
<evidence type="ECO:0000259" key="8">
    <source>
        <dbReference type="Pfam" id="PF03828"/>
    </source>
</evidence>
<dbReference type="PaxDb" id="55529-EKX44349"/>
<evidence type="ECO:0000313" key="11">
    <source>
        <dbReference type="EnsemblProtists" id="EKX44349"/>
    </source>
</evidence>
<evidence type="ECO:0000256" key="6">
    <source>
        <dbReference type="ARBA" id="ARBA00022723"/>
    </source>
</evidence>
<sequence length="308" mass="35394">MTENSKKEKFTSFLIGLARLLERQGMLNVEARPNARLPIIKFKGFAFDCDLSVNNVLACINTDLLFTYTMLDKRVRPLIMCIKHWVKQRQIHNTFRGYLSSYTYTLMVIQYLQYERVLPCLQSLRRVQAKLNNDPSFAVSSDGDLYDCYFYRNVETLASFGERNKRSSLGLLLVGFFHFYSNGVVSVRSGRLLRKRAKGWDTPEDFRNRHILCIEDPFDINLDLGRYVNDYTVQDILEEFARALQILQKSGSFAELCAPSTKSGIHERRGNIGTAAQSPLHLRWALPVSHGDSWMAQSVQAEKQARAT</sequence>
<protein>
    <submittedName>
        <fullName evidence="10 11">Uncharacterized protein</fullName>
    </submittedName>
</protein>
<keyword evidence="7" id="KW-0460">Magnesium</keyword>
<dbReference type="Gene3D" id="1.10.1410.10">
    <property type="match status" value="1"/>
</dbReference>
<keyword evidence="6" id="KW-0479">Metal-binding</keyword>
<dbReference type="GO" id="GO:0031123">
    <property type="term" value="P:RNA 3'-end processing"/>
    <property type="evidence" value="ECO:0007669"/>
    <property type="project" value="TreeGrafter"/>
</dbReference>
<evidence type="ECO:0000256" key="5">
    <source>
        <dbReference type="ARBA" id="ARBA00022679"/>
    </source>
</evidence>
<dbReference type="GO" id="GO:0005737">
    <property type="term" value="C:cytoplasm"/>
    <property type="evidence" value="ECO:0007669"/>
    <property type="project" value="UniProtKB-SubCell"/>
</dbReference>
<dbReference type="InterPro" id="IPR002058">
    <property type="entry name" value="PAP_assoc"/>
</dbReference>
<dbReference type="EMBL" id="JH993005">
    <property type="protein sequence ID" value="EKX44349.1"/>
    <property type="molecule type" value="Genomic_DNA"/>
</dbReference>
<dbReference type="OMA" id="DATSHAC"/>
<name>L1J8C1_GUITC</name>
<dbReference type="STRING" id="905079.L1J8C1"/>
<comment type="cofactor">
    <cofactor evidence="2">
        <name>Mg(2+)</name>
        <dbReference type="ChEBI" id="CHEBI:18420"/>
    </cofactor>
</comment>
<evidence type="ECO:0000259" key="9">
    <source>
        <dbReference type="Pfam" id="PF22600"/>
    </source>
</evidence>
<dbReference type="GO" id="GO:0046872">
    <property type="term" value="F:metal ion binding"/>
    <property type="evidence" value="ECO:0007669"/>
    <property type="project" value="UniProtKB-KW"/>
</dbReference>
<comment type="subcellular location">
    <subcellularLocation>
        <location evidence="3">Cytoplasm</location>
    </subcellularLocation>
</comment>
<dbReference type="HOGENOM" id="CLU_033943_2_1_1"/>
<comment type="cofactor">
    <cofactor evidence="1">
        <name>Mn(2+)</name>
        <dbReference type="ChEBI" id="CHEBI:29035"/>
    </cofactor>
</comment>
<feature type="domain" description="Poly(A) RNA polymerase mitochondrial-like central palm" evidence="9">
    <location>
        <begin position="14"/>
        <end position="69"/>
    </location>
</feature>
<proteinExistence type="predicted"/>
<dbReference type="SUPFAM" id="SSF81631">
    <property type="entry name" value="PAP/OAS1 substrate-binding domain"/>
    <property type="match status" value="1"/>
</dbReference>
<dbReference type="GeneID" id="17300933"/>
<keyword evidence="5" id="KW-0808">Transferase</keyword>
<evidence type="ECO:0000256" key="2">
    <source>
        <dbReference type="ARBA" id="ARBA00001946"/>
    </source>
</evidence>
<dbReference type="Gene3D" id="3.30.460.10">
    <property type="entry name" value="Beta Polymerase, domain 2"/>
    <property type="match status" value="1"/>
</dbReference>
<dbReference type="PANTHER" id="PTHR12271:SF40">
    <property type="entry name" value="POLY(A) RNA POLYMERASE GLD2"/>
    <property type="match status" value="1"/>
</dbReference>
<evidence type="ECO:0000313" key="10">
    <source>
        <dbReference type="EMBL" id="EKX44349.1"/>
    </source>
</evidence>
<reference evidence="11" key="3">
    <citation type="submission" date="2016-03" db="UniProtKB">
        <authorList>
            <consortium name="EnsemblProtists"/>
        </authorList>
    </citation>
    <scope>IDENTIFICATION</scope>
</reference>
<dbReference type="InterPro" id="IPR054708">
    <property type="entry name" value="MTPAP-like_central"/>
</dbReference>
<evidence type="ECO:0000256" key="1">
    <source>
        <dbReference type="ARBA" id="ARBA00001936"/>
    </source>
</evidence>
<gene>
    <name evidence="10" type="ORF">GUITHDRAFT_139887</name>
</gene>